<protein>
    <submittedName>
        <fullName evidence="10">Potassium channel family protein</fullName>
    </submittedName>
</protein>
<dbReference type="PRINTS" id="PR01463">
    <property type="entry name" value="EAGCHANLFMLY"/>
</dbReference>
<evidence type="ECO:0000256" key="1">
    <source>
        <dbReference type="ARBA" id="ARBA00004141"/>
    </source>
</evidence>
<name>A0ABU8HFS3_9BACI</name>
<evidence type="ECO:0000256" key="6">
    <source>
        <dbReference type="ARBA" id="ARBA00023136"/>
    </source>
</evidence>
<evidence type="ECO:0000256" key="2">
    <source>
        <dbReference type="ARBA" id="ARBA00022448"/>
    </source>
</evidence>
<evidence type="ECO:0000259" key="9">
    <source>
        <dbReference type="Pfam" id="PF07885"/>
    </source>
</evidence>
<dbReference type="InterPro" id="IPR003938">
    <property type="entry name" value="K_chnl_volt-dep_EAG/ELK/ERG"/>
</dbReference>
<dbReference type="SUPFAM" id="SSF81324">
    <property type="entry name" value="Voltage-gated potassium channels"/>
    <property type="match status" value="1"/>
</dbReference>
<comment type="caution">
    <text evidence="10">The sequence shown here is derived from an EMBL/GenBank/DDBJ whole genome shotgun (WGS) entry which is preliminary data.</text>
</comment>
<dbReference type="InterPro" id="IPR013099">
    <property type="entry name" value="K_chnl_dom"/>
</dbReference>
<keyword evidence="4 8" id="KW-1133">Transmembrane helix</keyword>
<dbReference type="RefSeq" id="WP_336587449.1">
    <property type="nucleotide sequence ID" value="NZ_JBBAXC010000010.1"/>
</dbReference>
<evidence type="ECO:0000256" key="3">
    <source>
        <dbReference type="ARBA" id="ARBA00022692"/>
    </source>
</evidence>
<sequence length="106" mass="11807">MISFFITLSRMTKALLRAIHDKEFQVLFSLTIVTLLSGTIFYSTVEGFSLIDALYFSVITLTTVGYGDLSPQTDFGKIFTIIYLIAGVGIILGFINKIADNIRKKD</sequence>
<dbReference type="PANTHER" id="PTHR11003:SF291">
    <property type="entry name" value="IP11374P"/>
    <property type="match status" value="1"/>
</dbReference>
<evidence type="ECO:0000256" key="5">
    <source>
        <dbReference type="ARBA" id="ARBA00023065"/>
    </source>
</evidence>
<dbReference type="Gene3D" id="1.10.287.70">
    <property type="match status" value="1"/>
</dbReference>
<dbReference type="GO" id="GO:0034220">
    <property type="term" value="P:monoatomic ion transmembrane transport"/>
    <property type="evidence" value="ECO:0007669"/>
    <property type="project" value="UniProtKB-KW"/>
</dbReference>
<keyword evidence="5" id="KW-0406">Ion transport</keyword>
<dbReference type="Proteomes" id="UP001312865">
    <property type="component" value="Unassembled WGS sequence"/>
</dbReference>
<keyword evidence="6 8" id="KW-0472">Membrane</keyword>
<evidence type="ECO:0000256" key="7">
    <source>
        <dbReference type="ARBA" id="ARBA00023303"/>
    </source>
</evidence>
<gene>
    <name evidence="10" type="ORF">WAK64_13175</name>
</gene>
<evidence type="ECO:0000313" key="10">
    <source>
        <dbReference type="EMBL" id="MEI5908007.1"/>
    </source>
</evidence>
<comment type="subcellular location">
    <subcellularLocation>
        <location evidence="1">Membrane</location>
        <topology evidence="1">Multi-pass membrane protein</topology>
    </subcellularLocation>
</comment>
<feature type="domain" description="Potassium channel" evidence="9">
    <location>
        <begin position="30"/>
        <end position="103"/>
    </location>
</feature>
<dbReference type="PANTHER" id="PTHR11003">
    <property type="entry name" value="POTASSIUM CHANNEL, SUBFAMILY K"/>
    <property type="match status" value="1"/>
</dbReference>
<keyword evidence="7 10" id="KW-0407">Ion channel</keyword>
<reference evidence="10 11" key="1">
    <citation type="journal article" date="2018" name="J. Microbiol.">
        <title>Bacillus spongiae sp. nov., isolated from sponge of Jeju Island.</title>
        <authorList>
            <person name="Lee G.E."/>
            <person name="Im W.T."/>
            <person name="Park J.S."/>
        </authorList>
    </citation>
    <scope>NUCLEOTIDE SEQUENCE [LARGE SCALE GENOMIC DNA]</scope>
    <source>
        <strain evidence="10 11">135PIL107-10</strain>
    </source>
</reference>
<accession>A0ABU8HFS3</accession>
<feature type="transmembrane region" description="Helical" evidence="8">
    <location>
        <begin position="75"/>
        <end position="95"/>
    </location>
</feature>
<dbReference type="InterPro" id="IPR003280">
    <property type="entry name" value="2pore_dom_K_chnl"/>
</dbReference>
<dbReference type="Pfam" id="PF07885">
    <property type="entry name" value="Ion_trans_2"/>
    <property type="match status" value="1"/>
</dbReference>
<organism evidence="10 11">
    <name type="scientific">Bacillus spongiae</name>
    <dbReference type="NCBI Taxonomy" id="2683610"/>
    <lineage>
        <taxon>Bacteria</taxon>
        <taxon>Bacillati</taxon>
        <taxon>Bacillota</taxon>
        <taxon>Bacilli</taxon>
        <taxon>Bacillales</taxon>
        <taxon>Bacillaceae</taxon>
        <taxon>Bacillus</taxon>
    </lineage>
</organism>
<keyword evidence="3 8" id="KW-0812">Transmembrane</keyword>
<keyword evidence="11" id="KW-1185">Reference proteome</keyword>
<keyword evidence="2" id="KW-0813">Transport</keyword>
<feature type="transmembrane region" description="Helical" evidence="8">
    <location>
        <begin position="24"/>
        <end position="43"/>
    </location>
</feature>
<dbReference type="EMBL" id="JBBAXC010000010">
    <property type="protein sequence ID" value="MEI5908007.1"/>
    <property type="molecule type" value="Genomic_DNA"/>
</dbReference>
<evidence type="ECO:0000256" key="8">
    <source>
        <dbReference type="SAM" id="Phobius"/>
    </source>
</evidence>
<evidence type="ECO:0000256" key="4">
    <source>
        <dbReference type="ARBA" id="ARBA00022989"/>
    </source>
</evidence>
<evidence type="ECO:0000313" key="11">
    <source>
        <dbReference type="Proteomes" id="UP001312865"/>
    </source>
</evidence>
<proteinExistence type="predicted"/>